<evidence type="ECO:0000256" key="1">
    <source>
        <dbReference type="SAM" id="Phobius"/>
    </source>
</evidence>
<name>A0A4D7JZU9_9BACT</name>
<feature type="transmembrane region" description="Helical" evidence="1">
    <location>
        <begin position="79"/>
        <end position="97"/>
    </location>
</feature>
<keyword evidence="3" id="KW-1185">Reference proteome</keyword>
<proteinExistence type="predicted"/>
<feature type="transmembrane region" description="Helical" evidence="1">
    <location>
        <begin position="7"/>
        <end position="32"/>
    </location>
</feature>
<accession>A0A4D7JZU9</accession>
<sequence length="147" mass="16527">MKFLNFFIYLAFTILVLIILGAIGAGLIYLFIMNNIDVRSGPIQRLSETIYLTLPLFIGIGIAIQSLINKILGAGRSKFFTAFYFTVMLLIIGSAYYFKVWDGTSVNEFFWIGVQGCYLLGSVLFAIPRTKKVFIKEKSISSDPEIL</sequence>
<feature type="transmembrane region" description="Helical" evidence="1">
    <location>
        <begin position="109"/>
        <end position="127"/>
    </location>
</feature>
<keyword evidence="1" id="KW-0472">Membrane</keyword>
<dbReference type="Proteomes" id="UP000298616">
    <property type="component" value="Chromosome"/>
</dbReference>
<dbReference type="KEGG" id="fpf:DCC35_16550"/>
<dbReference type="AlphaFoldDB" id="A0A4D7JZU9"/>
<feature type="transmembrane region" description="Helical" evidence="1">
    <location>
        <begin position="52"/>
        <end position="72"/>
    </location>
</feature>
<organism evidence="2 3">
    <name type="scientific">Mangrovivirga cuniculi</name>
    <dbReference type="NCBI Taxonomy" id="2715131"/>
    <lineage>
        <taxon>Bacteria</taxon>
        <taxon>Pseudomonadati</taxon>
        <taxon>Bacteroidota</taxon>
        <taxon>Cytophagia</taxon>
        <taxon>Cytophagales</taxon>
        <taxon>Mangrovivirgaceae</taxon>
        <taxon>Mangrovivirga</taxon>
    </lineage>
</organism>
<keyword evidence="1" id="KW-1133">Transmembrane helix</keyword>
<dbReference type="RefSeq" id="WP_137091829.1">
    <property type="nucleotide sequence ID" value="NZ_CP028923.1"/>
</dbReference>
<evidence type="ECO:0000313" key="3">
    <source>
        <dbReference type="Proteomes" id="UP000298616"/>
    </source>
</evidence>
<keyword evidence="1" id="KW-0812">Transmembrane</keyword>
<protein>
    <submittedName>
        <fullName evidence="2">Uncharacterized protein</fullName>
    </submittedName>
</protein>
<reference evidence="2 3" key="1">
    <citation type="submission" date="2018-04" db="EMBL/GenBank/DDBJ databases">
        <title>Complete genome uncultured novel isolate.</title>
        <authorList>
            <person name="Merlino G."/>
        </authorList>
    </citation>
    <scope>NUCLEOTIDE SEQUENCE [LARGE SCALE GENOMIC DNA]</scope>
    <source>
        <strain evidence="3">R1DC9</strain>
    </source>
</reference>
<gene>
    <name evidence="2" type="ORF">DCC35_16550</name>
</gene>
<dbReference type="EMBL" id="CP028923">
    <property type="protein sequence ID" value="QCK16235.1"/>
    <property type="molecule type" value="Genomic_DNA"/>
</dbReference>
<evidence type="ECO:0000313" key="2">
    <source>
        <dbReference type="EMBL" id="QCK16235.1"/>
    </source>
</evidence>